<proteinExistence type="predicted"/>
<keyword evidence="2" id="KW-1185">Reference proteome</keyword>
<gene>
    <name evidence="1" type="ORF">HGRIS_006153</name>
</gene>
<evidence type="ECO:0000313" key="2">
    <source>
        <dbReference type="Proteomes" id="UP001556367"/>
    </source>
</evidence>
<comment type="caution">
    <text evidence="1">The sequence shown here is derived from an EMBL/GenBank/DDBJ whole genome shotgun (WGS) entry which is preliminary data.</text>
</comment>
<dbReference type="Proteomes" id="UP001556367">
    <property type="component" value="Unassembled WGS sequence"/>
</dbReference>
<name>A0ABR3K1Q9_9AGAR</name>
<protein>
    <submittedName>
        <fullName evidence="1">Uncharacterized protein</fullName>
    </submittedName>
</protein>
<evidence type="ECO:0000313" key="1">
    <source>
        <dbReference type="EMBL" id="KAL0961181.1"/>
    </source>
</evidence>
<reference evidence="2" key="1">
    <citation type="submission" date="2024-06" db="EMBL/GenBank/DDBJ databases">
        <title>Multi-omics analyses provide insights into the biosynthesis of the anticancer antibiotic pleurotin in Hohenbuehelia grisea.</title>
        <authorList>
            <person name="Weaver J.A."/>
            <person name="Alberti F."/>
        </authorList>
    </citation>
    <scope>NUCLEOTIDE SEQUENCE [LARGE SCALE GENOMIC DNA]</scope>
    <source>
        <strain evidence="2">T-177</strain>
    </source>
</reference>
<sequence>MAESTSMRMSSADERCATHSLEAIMLWFRQRQDLKLFQDISISANLATFIASNLSLSSTLSICHVKLCDGTYRKSSPKFTTVHIHQVTDIFSRFPAWTNLRVINILKCLSTSTFHRWLLAMVPFSTIETLVAGPGFFL</sequence>
<dbReference type="EMBL" id="JASNQZ010000001">
    <property type="protein sequence ID" value="KAL0961181.1"/>
    <property type="molecule type" value="Genomic_DNA"/>
</dbReference>
<organism evidence="1 2">
    <name type="scientific">Hohenbuehelia grisea</name>
    <dbReference type="NCBI Taxonomy" id="104357"/>
    <lineage>
        <taxon>Eukaryota</taxon>
        <taxon>Fungi</taxon>
        <taxon>Dikarya</taxon>
        <taxon>Basidiomycota</taxon>
        <taxon>Agaricomycotina</taxon>
        <taxon>Agaricomycetes</taxon>
        <taxon>Agaricomycetidae</taxon>
        <taxon>Agaricales</taxon>
        <taxon>Pleurotineae</taxon>
        <taxon>Pleurotaceae</taxon>
        <taxon>Hohenbuehelia</taxon>
    </lineage>
</organism>
<accession>A0ABR3K1Q9</accession>